<dbReference type="Pfam" id="PF00069">
    <property type="entry name" value="Pkinase"/>
    <property type="match status" value="1"/>
</dbReference>
<evidence type="ECO:0000259" key="7">
    <source>
        <dbReference type="PROSITE" id="PS50011"/>
    </source>
</evidence>
<dbReference type="AlphaFoldDB" id="A0A1V6P725"/>
<dbReference type="PROSITE" id="PS50006">
    <property type="entry name" value="FHA_DOMAIN"/>
    <property type="match status" value="1"/>
</dbReference>
<dbReference type="InterPro" id="IPR000719">
    <property type="entry name" value="Prot_kinase_dom"/>
</dbReference>
<comment type="similarity">
    <text evidence="1">Belongs to the protein kinase superfamily. CAMK Ser/Thr protein kinase family. CHEK2 subfamily.</text>
</comment>
<feature type="domain" description="FHA" evidence="6">
    <location>
        <begin position="38"/>
        <end position="96"/>
    </location>
</feature>
<dbReference type="SUPFAM" id="SSF49879">
    <property type="entry name" value="SMAD/FHA domain"/>
    <property type="match status" value="1"/>
</dbReference>
<dbReference type="InterPro" id="IPR017441">
    <property type="entry name" value="Protein_kinase_ATP_BS"/>
</dbReference>
<dbReference type="InterPro" id="IPR000253">
    <property type="entry name" value="FHA_dom"/>
</dbReference>
<dbReference type="SMART" id="SM00220">
    <property type="entry name" value="S_TKc"/>
    <property type="match status" value="1"/>
</dbReference>
<dbReference type="Pfam" id="PF00498">
    <property type="entry name" value="FHA"/>
    <property type="match status" value="1"/>
</dbReference>
<keyword evidence="5" id="KW-0418">Kinase</keyword>
<name>A0A1V6P725_PENDC</name>
<dbReference type="PROSITE" id="PS50011">
    <property type="entry name" value="PROTEIN_KINASE_DOM"/>
    <property type="match status" value="1"/>
</dbReference>
<dbReference type="InterPro" id="IPR008984">
    <property type="entry name" value="SMAD_FHA_dom_sf"/>
</dbReference>
<protein>
    <recommendedName>
        <fullName evidence="10">Protein kinase domain-containing protein</fullName>
    </recommendedName>
</protein>
<dbReference type="EMBL" id="MDYL01000019">
    <property type="protein sequence ID" value="OQD72809.1"/>
    <property type="molecule type" value="Genomic_DNA"/>
</dbReference>
<evidence type="ECO:0000256" key="5">
    <source>
        <dbReference type="RuleBase" id="RU000304"/>
    </source>
</evidence>
<dbReference type="InterPro" id="IPR008271">
    <property type="entry name" value="Ser/Thr_kinase_AS"/>
</dbReference>
<gene>
    <name evidence="8" type="ORF">PENDEC_c019G06888</name>
</gene>
<evidence type="ECO:0000256" key="2">
    <source>
        <dbReference type="ARBA" id="ARBA00022741"/>
    </source>
</evidence>
<proteinExistence type="inferred from homology"/>
<dbReference type="OMA" id="EDQYTIT"/>
<evidence type="ECO:0000256" key="3">
    <source>
        <dbReference type="ARBA" id="ARBA00022840"/>
    </source>
</evidence>
<evidence type="ECO:0008006" key="10">
    <source>
        <dbReference type="Google" id="ProtNLM"/>
    </source>
</evidence>
<evidence type="ECO:0000313" key="8">
    <source>
        <dbReference type="EMBL" id="OQD72809.1"/>
    </source>
</evidence>
<organism evidence="8 9">
    <name type="scientific">Penicillium decumbens</name>
    <dbReference type="NCBI Taxonomy" id="69771"/>
    <lineage>
        <taxon>Eukaryota</taxon>
        <taxon>Fungi</taxon>
        <taxon>Dikarya</taxon>
        <taxon>Ascomycota</taxon>
        <taxon>Pezizomycotina</taxon>
        <taxon>Eurotiomycetes</taxon>
        <taxon>Eurotiomycetidae</taxon>
        <taxon>Eurotiales</taxon>
        <taxon>Aspergillaceae</taxon>
        <taxon>Penicillium</taxon>
    </lineage>
</organism>
<dbReference type="GO" id="GO:0005524">
    <property type="term" value="F:ATP binding"/>
    <property type="evidence" value="ECO:0007669"/>
    <property type="project" value="UniProtKB-UniRule"/>
</dbReference>
<dbReference type="Gene3D" id="1.10.510.10">
    <property type="entry name" value="Transferase(Phosphotransferase) domain 1"/>
    <property type="match status" value="1"/>
</dbReference>
<feature type="domain" description="Protein kinase" evidence="7">
    <location>
        <begin position="121"/>
        <end position="398"/>
    </location>
</feature>
<dbReference type="SUPFAM" id="SSF56112">
    <property type="entry name" value="Protein kinase-like (PK-like)"/>
    <property type="match status" value="1"/>
</dbReference>
<dbReference type="OrthoDB" id="74764at2759"/>
<keyword evidence="5" id="KW-0808">Transferase</keyword>
<dbReference type="PANTHER" id="PTHR24347">
    <property type="entry name" value="SERINE/THREONINE-PROTEIN KINASE"/>
    <property type="match status" value="1"/>
</dbReference>
<dbReference type="PROSITE" id="PS00108">
    <property type="entry name" value="PROTEIN_KINASE_ST"/>
    <property type="match status" value="1"/>
</dbReference>
<dbReference type="SMART" id="SM00240">
    <property type="entry name" value="FHA"/>
    <property type="match status" value="1"/>
</dbReference>
<feature type="binding site" evidence="4">
    <location>
        <position position="150"/>
    </location>
    <ligand>
        <name>ATP</name>
        <dbReference type="ChEBI" id="CHEBI:30616"/>
    </ligand>
</feature>
<evidence type="ECO:0000313" key="9">
    <source>
        <dbReference type="Proteomes" id="UP000191522"/>
    </source>
</evidence>
<comment type="caution">
    <text evidence="8">The sequence shown here is derived from an EMBL/GenBank/DDBJ whole genome shotgun (WGS) entry which is preliminary data.</text>
</comment>
<sequence>MSQGLTDPGDVSVGILHSWYPDTCELTEHLTIYSTDEIFVGRDDSCQYQVHHPNVSNTHLRIYTVIYDEITLSDVAPLTYAQDLSSNGTRWNGYPMKGESFLLSSGDVLEIAPSIFRNSYRVTQLELGSGAHGCVQMAYQSATGQQVACKTMDLVKIRAKQEEILQSAFFTSEAGPSNAKPPLSVDERMAICYREAQILAKMSHPNIISFESAIHSPDTVYIFTELVTGGDLHSFLRYKHGAVEPTEAAFIIRQILLAVEYLHDRDIVHRDIKPENILITALEAGDRVVLSDFGSAKEVAQPIERMQTIVGTSEYCAPEVNPSNKAGYDKAVDLYSLGRVAVILMTGSMPMTTEEEYLKMELEELGIAGHFNNFLQGLLVHDATQRMNVKQALRHDWFTDLPLPVRDSLEELYQGAIQAWKPRPRSEPAIVTLNTLAFGPDFPFHTRAGWRLPSYRLF</sequence>
<reference evidence="9" key="1">
    <citation type="journal article" date="2017" name="Nat. Microbiol.">
        <title>Global analysis of biosynthetic gene clusters reveals vast potential of secondary metabolite production in Penicillium species.</title>
        <authorList>
            <person name="Nielsen J.C."/>
            <person name="Grijseels S."/>
            <person name="Prigent S."/>
            <person name="Ji B."/>
            <person name="Dainat J."/>
            <person name="Nielsen K.F."/>
            <person name="Frisvad J.C."/>
            <person name="Workman M."/>
            <person name="Nielsen J."/>
        </authorList>
    </citation>
    <scope>NUCLEOTIDE SEQUENCE [LARGE SCALE GENOMIC DNA]</scope>
    <source>
        <strain evidence="9">IBT 11843</strain>
    </source>
</reference>
<dbReference type="CDD" id="cd22670">
    <property type="entry name" value="FHA_MEK1-like"/>
    <property type="match status" value="1"/>
</dbReference>
<keyword evidence="2 4" id="KW-0547">Nucleotide-binding</keyword>
<evidence type="ECO:0000256" key="1">
    <source>
        <dbReference type="ARBA" id="ARBA00005575"/>
    </source>
</evidence>
<dbReference type="GO" id="GO:0004674">
    <property type="term" value="F:protein serine/threonine kinase activity"/>
    <property type="evidence" value="ECO:0007669"/>
    <property type="project" value="UniProtKB-KW"/>
</dbReference>
<dbReference type="PROSITE" id="PS00107">
    <property type="entry name" value="PROTEIN_KINASE_ATP"/>
    <property type="match status" value="1"/>
</dbReference>
<evidence type="ECO:0000259" key="6">
    <source>
        <dbReference type="PROSITE" id="PS50006"/>
    </source>
</evidence>
<dbReference type="Gene3D" id="2.60.200.20">
    <property type="match status" value="1"/>
</dbReference>
<dbReference type="Proteomes" id="UP000191522">
    <property type="component" value="Unassembled WGS sequence"/>
</dbReference>
<keyword evidence="5" id="KW-0723">Serine/threonine-protein kinase</keyword>
<keyword evidence="9" id="KW-1185">Reference proteome</keyword>
<keyword evidence="3 4" id="KW-0067">ATP-binding</keyword>
<dbReference type="InterPro" id="IPR011009">
    <property type="entry name" value="Kinase-like_dom_sf"/>
</dbReference>
<accession>A0A1V6P725</accession>
<dbReference type="STRING" id="69771.A0A1V6P725"/>
<evidence type="ECO:0000256" key="4">
    <source>
        <dbReference type="PROSITE-ProRule" id="PRU10141"/>
    </source>
</evidence>